<dbReference type="Proteomes" id="UP000570010">
    <property type="component" value="Unassembled WGS sequence"/>
</dbReference>
<protein>
    <submittedName>
        <fullName evidence="2">YppE family protein</fullName>
    </submittedName>
</protein>
<dbReference type="InterPro" id="IPR014913">
    <property type="entry name" value="YppE-like"/>
</dbReference>
<accession>A0A6B3VY90</accession>
<keyword evidence="3" id="KW-1185">Reference proteome</keyword>
<dbReference type="SUPFAM" id="SSF140415">
    <property type="entry name" value="YppE-like"/>
    <property type="match status" value="1"/>
</dbReference>
<proteinExistence type="predicted"/>
<dbReference type="InterPro" id="IPR023351">
    <property type="entry name" value="YppE-like_sf"/>
</dbReference>
<dbReference type="EMBL" id="JACEIO010000004">
    <property type="protein sequence ID" value="MBA4536122.1"/>
    <property type="molecule type" value="Genomic_DNA"/>
</dbReference>
<sequence>MVSNDNLKKLTNELLQLSRYAEEQFEQVKSTKAEVDFLTVVKPFVNLVKGKSEIWAENTKQWIIDNKPRNVHVKQIDSTVENLQLVSVQAFFPSTSRTRFINYIRSIDYVLNSVLKMKANPKE</sequence>
<name>A0A6B3VY90_9BACI</name>
<evidence type="ECO:0000313" key="4">
    <source>
        <dbReference type="Proteomes" id="UP000570010"/>
    </source>
</evidence>
<dbReference type="Pfam" id="PF08807">
    <property type="entry name" value="DUF1798"/>
    <property type="match status" value="1"/>
</dbReference>
<gene>
    <name evidence="2" type="ORF">G4D64_02935</name>
    <name evidence="1" type="ORF">H1Z61_02940</name>
</gene>
<evidence type="ECO:0000313" key="1">
    <source>
        <dbReference type="EMBL" id="MBA4536122.1"/>
    </source>
</evidence>
<dbReference type="EMBL" id="JAAIWN010000004">
    <property type="protein sequence ID" value="NEY80496.1"/>
    <property type="molecule type" value="Genomic_DNA"/>
</dbReference>
<reference evidence="2 3" key="1">
    <citation type="submission" date="2020-02" db="EMBL/GenBank/DDBJ databases">
        <title>Bacillus aquiflavi sp. nov., isolated from yellow water of strong flavor Chinese baijiu in Yibin region of China.</title>
        <authorList>
            <person name="Xie J."/>
        </authorList>
    </citation>
    <scope>NUCLEOTIDE SEQUENCE [LARGE SCALE GENOMIC DNA]</scope>
    <source>
        <strain evidence="2 3">3H-10</strain>
    </source>
</reference>
<comment type="caution">
    <text evidence="2">The sequence shown here is derived from an EMBL/GenBank/DDBJ whole genome shotgun (WGS) entry which is preliminary data.</text>
</comment>
<organism evidence="2 3">
    <name type="scientific">Bacillus aquiflavi</name>
    <dbReference type="NCBI Taxonomy" id="2672567"/>
    <lineage>
        <taxon>Bacteria</taxon>
        <taxon>Bacillati</taxon>
        <taxon>Bacillota</taxon>
        <taxon>Bacilli</taxon>
        <taxon>Bacillales</taxon>
        <taxon>Bacillaceae</taxon>
        <taxon>Bacillus</taxon>
    </lineage>
</organism>
<evidence type="ECO:0000313" key="2">
    <source>
        <dbReference type="EMBL" id="NEY80496.1"/>
    </source>
</evidence>
<dbReference type="Gene3D" id="1.20.120.440">
    <property type="entry name" value="YppE-like"/>
    <property type="match status" value="1"/>
</dbReference>
<reference evidence="1 4" key="2">
    <citation type="submission" date="2020-07" db="EMBL/GenBank/DDBJ databases">
        <authorList>
            <person name="Feng H."/>
        </authorList>
    </citation>
    <scope>NUCLEOTIDE SEQUENCE [LARGE SCALE GENOMIC DNA]</scope>
    <source>
        <strain evidence="4">s-12</strain>
        <strain evidence="1">S-12</strain>
    </source>
</reference>
<dbReference type="AlphaFoldDB" id="A0A6B3VY90"/>
<dbReference type="Proteomes" id="UP000472971">
    <property type="component" value="Unassembled WGS sequence"/>
</dbReference>
<dbReference type="RefSeq" id="WP_163239958.1">
    <property type="nucleotide sequence ID" value="NZ_CP082780.1"/>
</dbReference>
<evidence type="ECO:0000313" key="3">
    <source>
        <dbReference type="Proteomes" id="UP000472971"/>
    </source>
</evidence>